<proteinExistence type="predicted"/>
<reference evidence="2" key="2">
    <citation type="submission" date="2022-06" db="UniProtKB">
        <authorList>
            <consortium name="EnsemblMetazoa"/>
        </authorList>
    </citation>
    <scope>IDENTIFICATION</scope>
    <source>
        <strain evidence="2">p50T (Dazao)</strain>
    </source>
</reference>
<dbReference type="InterPro" id="IPR036397">
    <property type="entry name" value="RNaseH_sf"/>
</dbReference>
<sequence length="152" mass="17119">MVEEKWPRWNLFFTDASKLVSNGNTGAAFYHPNANHYKLHKLPPETSVFTGECIALISCLKFIMQHSINYSAIFSDCSSAIQAISKNPIKNCLENPLVCIIKNLLFTCHQNNIKVEIVWIPSHTGILGNETVDQMAKEATHSGDCEYYANLR</sequence>
<evidence type="ECO:0000313" key="2">
    <source>
        <dbReference type="EnsemblMetazoa" id="XP_037868509.1"/>
    </source>
</evidence>
<accession>A0A8R2QTQ8</accession>
<dbReference type="SUPFAM" id="SSF53098">
    <property type="entry name" value="Ribonuclease H-like"/>
    <property type="match status" value="1"/>
</dbReference>
<dbReference type="KEGG" id="bmor:119628828"/>
<keyword evidence="3" id="KW-1185">Reference proteome</keyword>
<dbReference type="RefSeq" id="XP_037868509.1">
    <property type="nucleotide sequence ID" value="XM_038012581.1"/>
</dbReference>
<dbReference type="Proteomes" id="UP000005204">
    <property type="component" value="Unassembled WGS sequence"/>
</dbReference>
<organism evidence="2 3">
    <name type="scientific">Bombyx mori</name>
    <name type="common">Silk moth</name>
    <dbReference type="NCBI Taxonomy" id="7091"/>
    <lineage>
        <taxon>Eukaryota</taxon>
        <taxon>Metazoa</taxon>
        <taxon>Ecdysozoa</taxon>
        <taxon>Arthropoda</taxon>
        <taxon>Hexapoda</taxon>
        <taxon>Insecta</taxon>
        <taxon>Pterygota</taxon>
        <taxon>Neoptera</taxon>
        <taxon>Endopterygota</taxon>
        <taxon>Lepidoptera</taxon>
        <taxon>Glossata</taxon>
        <taxon>Ditrysia</taxon>
        <taxon>Bombycoidea</taxon>
        <taxon>Bombycidae</taxon>
        <taxon>Bombycinae</taxon>
        <taxon>Bombyx</taxon>
    </lineage>
</organism>
<dbReference type="Gene3D" id="3.30.420.10">
    <property type="entry name" value="Ribonuclease H-like superfamily/Ribonuclease H"/>
    <property type="match status" value="1"/>
</dbReference>
<reference evidence="3" key="1">
    <citation type="journal article" date="2008" name="Insect Biochem. Mol. Biol.">
        <title>The genome of a lepidopteran model insect, the silkworm Bombyx mori.</title>
        <authorList>
            <consortium name="International Silkworm Genome Consortium"/>
        </authorList>
    </citation>
    <scope>NUCLEOTIDE SEQUENCE [LARGE SCALE GENOMIC DNA]</scope>
    <source>
        <strain evidence="3">p50T</strain>
    </source>
</reference>
<evidence type="ECO:0000313" key="3">
    <source>
        <dbReference type="Proteomes" id="UP000005204"/>
    </source>
</evidence>
<dbReference type="InterPro" id="IPR002156">
    <property type="entry name" value="RNaseH_domain"/>
</dbReference>
<dbReference type="InterPro" id="IPR012337">
    <property type="entry name" value="RNaseH-like_sf"/>
</dbReference>
<dbReference type="Pfam" id="PF00075">
    <property type="entry name" value="RNase_H"/>
    <property type="match status" value="1"/>
</dbReference>
<protein>
    <recommendedName>
        <fullName evidence="1">RNase H type-1 domain-containing protein</fullName>
    </recommendedName>
</protein>
<dbReference type="GO" id="GO:0003676">
    <property type="term" value="F:nucleic acid binding"/>
    <property type="evidence" value="ECO:0007669"/>
    <property type="project" value="InterPro"/>
</dbReference>
<feature type="domain" description="RNase H type-1" evidence="1">
    <location>
        <begin position="6"/>
        <end position="141"/>
    </location>
</feature>
<dbReference type="PROSITE" id="PS50879">
    <property type="entry name" value="RNASE_H_1"/>
    <property type="match status" value="1"/>
</dbReference>
<name>A0A8R2QTQ8_BOMMO</name>
<dbReference type="CDD" id="cd09276">
    <property type="entry name" value="Rnase_HI_RT_non_LTR"/>
    <property type="match status" value="1"/>
</dbReference>
<dbReference type="GO" id="GO:0004523">
    <property type="term" value="F:RNA-DNA hybrid ribonuclease activity"/>
    <property type="evidence" value="ECO:0007669"/>
    <property type="project" value="InterPro"/>
</dbReference>
<dbReference type="AlphaFoldDB" id="A0A8R2QTQ8"/>
<dbReference type="EnsemblMetazoa" id="XM_038012581.1">
    <property type="protein sequence ID" value="XP_037868509.1"/>
    <property type="gene ID" value="LOC119628828"/>
</dbReference>
<evidence type="ECO:0000259" key="1">
    <source>
        <dbReference type="PROSITE" id="PS50879"/>
    </source>
</evidence>
<dbReference type="GeneID" id="119628828"/>